<dbReference type="GO" id="GO:0005096">
    <property type="term" value="F:GTPase activator activity"/>
    <property type="evidence" value="ECO:0007669"/>
    <property type="project" value="UniProtKB-KW"/>
</dbReference>
<dbReference type="EMBL" id="BTGC01000003">
    <property type="protein sequence ID" value="GMM50791.1"/>
    <property type="molecule type" value="Genomic_DNA"/>
</dbReference>
<accession>A0AAV5RGR6</accession>
<dbReference type="SMART" id="SM00105">
    <property type="entry name" value="ArfGap"/>
    <property type="match status" value="1"/>
</dbReference>
<dbReference type="AlphaFoldDB" id="A0AAV5RGR6"/>
<dbReference type="Gene3D" id="1.10.220.150">
    <property type="entry name" value="Arf GTPase activating protein"/>
    <property type="match status" value="1"/>
</dbReference>
<evidence type="ECO:0000259" key="7">
    <source>
        <dbReference type="PROSITE" id="PS50115"/>
    </source>
</evidence>
<feature type="compositionally biased region" description="Low complexity" evidence="6">
    <location>
        <begin position="240"/>
        <end position="257"/>
    </location>
</feature>
<evidence type="ECO:0000256" key="2">
    <source>
        <dbReference type="ARBA" id="ARBA00022723"/>
    </source>
</evidence>
<dbReference type="PANTHER" id="PTHR46419">
    <property type="entry name" value="ADP-RIBOSYLATION FACTOR GTPASE-ACTIVATING PROTEIN AGD5"/>
    <property type="match status" value="1"/>
</dbReference>
<feature type="compositionally biased region" description="Low complexity" evidence="6">
    <location>
        <begin position="290"/>
        <end position="302"/>
    </location>
</feature>
<evidence type="ECO:0000256" key="4">
    <source>
        <dbReference type="ARBA" id="ARBA00022833"/>
    </source>
</evidence>
<dbReference type="PROSITE" id="PS50115">
    <property type="entry name" value="ARFGAP"/>
    <property type="match status" value="1"/>
</dbReference>
<evidence type="ECO:0000256" key="1">
    <source>
        <dbReference type="ARBA" id="ARBA00022468"/>
    </source>
</evidence>
<sequence>MHACIYALYAAHIISCANAPSRTVVFTECHICHHTKDTGMEKKTSPENKLVLKQILAQEGNDRCADCKKATYPRWASWNIGILICIRCSGVHRSLGTHISKVRSIDLDTWNDMQLEKLKVTGNAVANRYWEAQLPPNYVPDESKLVNFIKTKYELRRWVAAGPPPALPPKLEKTSAQVNSRAHTTQSSQRTHATSAAGAHIPTRAPATTSTTPVSASIDLLGLSHTQQASPAQVRTHAAQLTQPPQQQLQQPTSTQPRPNTTSSQADVKSSILSLYAKPTSNYAPRTQQSSTNTFNSVNNTTYPSTSSLNSLGSAGTSMSSLSSLGSLSSLSTTGATTQTARAQPSSSSRTPNVIEEDNFSSVWN</sequence>
<comment type="caution">
    <text evidence="8">The sequence shown here is derived from an EMBL/GenBank/DDBJ whole genome shotgun (WGS) entry which is preliminary data.</text>
</comment>
<keyword evidence="1" id="KW-0343">GTPase activation</keyword>
<dbReference type="CDD" id="cd08204">
    <property type="entry name" value="ArfGap"/>
    <property type="match status" value="1"/>
</dbReference>
<keyword evidence="3 5" id="KW-0863">Zinc-finger</keyword>
<proteinExistence type="predicted"/>
<evidence type="ECO:0000313" key="8">
    <source>
        <dbReference type="EMBL" id="GMM50791.1"/>
    </source>
</evidence>
<feature type="compositionally biased region" description="Low complexity" evidence="6">
    <location>
        <begin position="202"/>
        <end position="213"/>
    </location>
</feature>
<reference evidence="8 9" key="1">
    <citation type="journal article" date="2023" name="Elife">
        <title>Identification of key yeast species and microbe-microbe interactions impacting larval growth of Drosophila in the wild.</title>
        <authorList>
            <person name="Mure A."/>
            <person name="Sugiura Y."/>
            <person name="Maeda R."/>
            <person name="Honda K."/>
            <person name="Sakurai N."/>
            <person name="Takahashi Y."/>
            <person name="Watada M."/>
            <person name="Katoh T."/>
            <person name="Gotoh A."/>
            <person name="Gotoh Y."/>
            <person name="Taniguchi I."/>
            <person name="Nakamura K."/>
            <person name="Hayashi T."/>
            <person name="Katayama T."/>
            <person name="Uemura T."/>
            <person name="Hattori Y."/>
        </authorList>
    </citation>
    <scope>NUCLEOTIDE SEQUENCE [LARGE SCALE GENOMIC DNA]</scope>
    <source>
        <strain evidence="8 9">SB-73</strain>
    </source>
</reference>
<gene>
    <name evidence="8" type="ORF">DASB73_017490</name>
</gene>
<evidence type="ECO:0000256" key="6">
    <source>
        <dbReference type="SAM" id="MobiDB-lite"/>
    </source>
</evidence>
<evidence type="ECO:0000313" key="9">
    <source>
        <dbReference type="Proteomes" id="UP001362899"/>
    </source>
</evidence>
<dbReference type="FunFam" id="1.10.220.150:FF:000009">
    <property type="entry name" value="stromal membrane-associated protein 1 isoform X1"/>
    <property type="match status" value="1"/>
</dbReference>
<feature type="compositionally biased region" description="Low complexity" evidence="6">
    <location>
        <begin position="311"/>
        <end position="338"/>
    </location>
</feature>
<feature type="domain" description="Arf-GAP" evidence="7">
    <location>
        <begin position="49"/>
        <end position="159"/>
    </location>
</feature>
<protein>
    <submittedName>
        <fullName evidence="8">GTPase-activating protein</fullName>
    </submittedName>
</protein>
<evidence type="ECO:0000256" key="3">
    <source>
        <dbReference type="ARBA" id="ARBA00022771"/>
    </source>
</evidence>
<dbReference type="PRINTS" id="PR00405">
    <property type="entry name" value="REVINTRACTNG"/>
</dbReference>
<dbReference type="InterPro" id="IPR037278">
    <property type="entry name" value="ARFGAP/RecO"/>
</dbReference>
<dbReference type="Proteomes" id="UP001362899">
    <property type="component" value="Unassembled WGS sequence"/>
</dbReference>
<dbReference type="InterPro" id="IPR001164">
    <property type="entry name" value="ArfGAP_dom"/>
</dbReference>
<dbReference type="Pfam" id="PF01412">
    <property type="entry name" value="ArfGap"/>
    <property type="match status" value="1"/>
</dbReference>
<feature type="compositionally biased region" description="Polar residues" evidence="6">
    <location>
        <begin position="339"/>
        <end position="352"/>
    </location>
</feature>
<keyword evidence="4" id="KW-0862">Zinc</keyword>
<feature type="compositionally biased region" description="Polar residues" evidence="6">
    <location>
        <begin position="258"/>
        <end position="289"/>
    </location>
</feature>
<organism evidence="8 9">
    <name type="scientific">Starmerella bacillaris</name>
    <name type="common">Yeast</name>
    <name type="synonym">Candida zemplinina</name>
    <dbReference type="NCBI Taxonomy" id="1247836"/>
    <lineage>
        <taxon>Eukaryota</taxon>
        <taxon>Fungi</taxon>
        <taxon>Dikarya</taxon>
        <taxon>Ascomycota</taxon>
        <taxon>Saccharomycotina</taxon>
        <taxon>Dipodascomycetes</taxon>
        <taxon>Dipodascales</taxon>
        <taxon>Trichomonascaceae</taxon>
        <taxon>Starmerella</taxon>
    </lineage>
</organism>
<dbReference type="SUPFAM" id="SSF57863">
    <property type="entry name" value="ArfGap/RecO-like zinc finger"/>
    <property type="match status" value="1"/>
</dbReference>
<dbReference type="InterPro" id="IPR038508">
    <property type="entry name" value="ArfGAP_dom_sf"/>
</dbReference>
<feature type="region of interest" description="Disordered" evidence="6">
    <location>
        <begin position="227"/>
        <end position="365"/>
    </location>
</feature>
<dbReference type="PANTHER" id="PTHR46419:SF2">
    <property type="entry name" value="ADP-RIBOSYLATION FACTOR GTPASE-ACTIVATING PROTEIN AGD5"/>
    <property type="match status" value="1"/>
</dbReference>
<keyword evidence="9" id="KW-1185">Reference proteome</keyword>
<feature type="region of interest" description="Disordered" evidence="6">
    <location>
        <begin position="161"/>
        <end position="213"/>
    </location>
</feature>
<name>A0AAV5RGR6_STABA</name>
<feature type="compositionally biased region" description="Polar residues" evidence="6">
    <location>
        <begin position="174"/>
        <end position="194"/>
    </location>
</feature>
<evidence type="ECO:0000256" key="5">
    <source>
        <dbReference type="PROSITE-ProRule" id="PRU00288"/>
    </source>
</evidence>
<dbReference type="GO" id="GO:0008270">
    <property type="term" value="F:zinc ion binding"/>
    <property type="evidence" value="ECO:0007669"/>
    <property type="project" value="UniProtKB-KW"/>
</dbReference>
<keyword evidence="2" id="KW-0479">Metal-binding</keyword>
<dbReference type="InterPro" id="IPR044520">
    <property type="entry name" value="ARF_GAP_AGD5/15"/>
</dbReference>